<evidence type="ECO:0000313" key="2">
    <source>
        <dbReference type="Proteomes" id="UP000242015"/>
    </source>
</evidence>
<proteinExistence type="predicted"/>
<evidence type="ECO:0000313" key="1">
    <source>
        <dbReference type="EMBL" id="PSO08782.1"/>
    </source>
</evidence>
<dbReference type="Proteomes" id="UP000242015">
    <property type="component" value="Unassembled WGS sequence"/>
</dbReference>
<organism evidence="1 2">
    <name type="scientific">Candidatus Marsarchaeota G2 archaeon BE_D</name>
    <dbReference type="NCBI Taxonomy" id="1978158"/>
    <lineage>
        <taxon>Archaea</taxon>
        <taxon>Candidatus Marsarchaeota</taxon>
        <taxon>Candidatus Marsarchaeota group 2</taxon>
    </lineage>
</organism>
<name>A0A2R6CD11_9ARCH</name>
<accession>A0A2R6CD11</accession>
<sequence>MSVIIYTDVDICINILEFWILEKRFIQGTCGYDKRTTGLTSLLGRLKSAYRVSYNPHTNFGSTVQGGEYVDGVIPPLFRRW</sequence>
<comment type="caution">
    <text evidence="1">The sequence shown here is derived from an EMBL/GenBank/DDBJ whole genome shotgun (WGS) entry which is preliminary data.</text>
</comment>
<dbReference type="EMBL" id="NEXF01000052">
    <property type="protein sequence ID" value="PSO08782.1"/>
    <property type="molecule type" value="Genomic_DNA"/>
</dbReference>
<gene>
    <name evidence="1" type="ORF">B9Q04_03830</name>
</gene>
<protein>
    <submittedName>
        <fullName evidence="1">Uncharacterized protein</fullName>
    </submittedName>
</protein>
<dbReference type="AlphaFoldDB" id="A0A2R6CD11"/>
<reference evidence="1 2" key="1">
    <citation type="submission" date="2017-04" db="EMBL/GenBank/DDBJ databases">
        <title>Novel microbial lineages endemic to geothermal iron-oxide mats fill important gaps in the evolutionary history of Archaea.</title>
        <authorList>
            <person name="Jay Z.J."/>
            <person name="Beam J.P."/>
            <person name="Dlakic M."/>
            <person name="Rusch D.B."/>
            <person name="Kozubal M.A."/>
            <person name="Inskeep W.P."/>
        </authorList>
    </citation>
    <scope>NUCLEOTIDE SEQUENCE [LARGE SCALE GENOMIC DNA]</scope>
    <source>
        <strain evidence="1">BE_D</strain>
    </source>
</reference>